<feature type="binding site" evidence="6">
    <location>
        <position position="73"/>
    </location>
    <ligand>
        <name>Na(+)</name>
        <dbReference type="ChEBI" id="CHEBI:29101"/>
        <label>1</label>
    </ligand>
</feature>
<evidence type="ECO:0000256" key="2">
    <source>
        <dbReference type="ARBA" id="ARBA00022448"/>
    </source>
</evidence>
<evidence type="ECO:0000256" key="4">
    <source>
        <dbReference type="ARBA" id="ARBA00022989"/>
    </source>
</evidence>
<proteinExistence type="predicted"/>
<dbReference type="PANTHER" id="PTHR11616">
    <property type="entry name" value="SODIUM/CHLORIDE DEPENDENT TRANSPORTER"/>
    <property type="match status" value="1"/>
</dbReference>
<accession>A0AAV4IAT0</accession>
<evidence type="ECO:0000256" key="3">
    <source>
        <dbReference type="ARBA" id="ARBA00022692"/>
    </source>
</evidence>
<dbReference type="InterPro" id="IPR000175">
    <property type="entry name" value="Na/ntran_symport"/>
</dbReference>
<dbReference type="GO" id="GO:0015375">
    <property type="term" value="F:glycine:sodium symporter activity"/>
    <property type="evidence" value="ECO:0007669"/>
    <property type="project" value="TreeGrafter"/>
</dbReference>
<dbReference type="Pfam" id="PF00209">
    <property type="entry name" value="SNF"/>
    <property type="match status" value="1"/>
</dbReference>
<keyword evidence="4" id="KW-1133">Transmembrane helix</keyword>
<feature type="binding site" evidence="6">
    <location>
        <position position="77"/>
    </location>
    <ligand>
        <name>Na(+)</name>
        <dbReference type="ChEBI" id="CHEBI:29101"/>
        <label>1</label>
    </ligand>
</feature>
<protein>
    <submittedName>
        <fullName evidence="7">Transporter</fullName>
    </submittedName>
</protein>
<evidence type="ECO:0000313" key="8">
    <source>
        <dbReference type="Proteomes" id="UP000762676"/>
    </source>
</evidence>
<reference evidence="7 8" key="1">
    <citation type="journal article" date="2021" name="Elife">
        <title>Chloroplast acquisition without the gene transfer in kleptoplastic sea slugs, Plakobranchus ocellatus.</title>
        <authorList>
            <person name="Maeda T."/>
            <person name="Takahashi S."/>
            <person name="Yoshida T."/>
            <person name="Shimamura S."/>
            <person name="Takaki Y."/>
            <person name="Nagai Y."/>
            <person name="Toyoda A."/>
            <person name="Suzuki Y."/>
            <person name="Arimoto A."/>
            <person name="Ishii H."/>
            <person name="Satoh N."/>
            <person name="Nishiyama T."/>
            <person name="Hasebe M."/>
            <person name="Maruyama T."/>
            <person name="Minagawa J."/>
            <person name="Obokata J."/>
            <person name="Shigenobu S."/>
        </authorList>
    </citation>
    <scope>NUCLEOTIDE SEQUENCE [LARGE SCALE GENOMIC DNA]</scope>
</reference>
<keyword evidence="2" id="KW-0813">Transport</keyword>
<dbReference type="AlphaFoldDB" id="A0AAV4IAT0"/>
<dbReference type="InterPro" id="IPR037272">
    <property type="entry name" value="SNS_sf"/>
</dbReference>
<evidence type="ECO:0000256" key="5">
    <source>
        <dbReference type="ARBA" id="ARBA00023136"/>
    </source>
</evidence>
<feature type="binding site" evidence="6">
    <location>
        <position position="70"/>
    </location>
    <ligand>
        <name>Na(+)</name>
        <dbReference type="ChEBI" id="CHEBI:29101"/>
        <label>1</label>
    </ligand>
</feature>
<keyword evidence="3" id="KW-0812">Transmembrane</keyword>
<sequence length="94" mass="10586">MEPTTDVNLKLSQLQDAVDRLEHKVDSHNSQLAQYVVVNKKLKKAEDEGDENEERGNWSGKLDFLLSCLGYAVGLGNVWRFPYLCYRNGGGKNA</sequence>
<feature type="binding site" evidence="6">
    <location>
        <position position="72"/>
    </location>
    <ligand>
        <name>Na(+)</name>
        <dbReference type="ChEBI" id="CHEBI:29101"/>
        <label>1</label>
    </ligand>
</feature>
<evidence type="ECO:0000256" key="6">
    <source>
        <dbReference type="PIRSR" id="PIRSR600175-1"/>
    </source>
</evidence>
<dbReference type="GO" id="GO:0046872">
    <property type="term" value="F:metal ion binding"/>
    <property type="evidence" value="ECO:0007669"/>
    <property type="project" value="UniProtKB-KW"/>
</dbReference>
<dbReference type="PROSITE" id="PS50267">
    <property type="entry name" value="NA_NEUROTRAN_SYMP_3"/>
    <property type="match status" value="1"/>
</dbReference>
<keyword evidence="6" id="KW-0915">Sodium</keyword>
<dbReference type="GO" id="GO:0005886">
    <property type="term" value="C:plasma membrane"/>
    <property type="evidence" value="ECO:0007669"/>
    <property type="project" value="TreeGrafter"/>
</dbReference>
<keyword evidence="8" id="KW-1185">Reference proteome</keyword>
<keyword evidence="6" id="KW-0479">Metal-binding</keyword>
<evidence type="ECO:0000256" key="1">
    <source>
        <dbReference type="ARBA" id="ARBA00004141"/>
    </source>
</evidence>
<dbReference type="EMBL" id="BMAT01009500">
    <property type="protein sequence ID" value="GFS07549.1"/>
    <property type="molecule type" value="Genomic_DNA"/>
</dbReference>
<comment type="subcellular location">
    <subcellularLocation>
        <location evidence="1">Membrane</location>
        <topology evidence="1">Multi-pass membrane protein</topology>
    </subcellularLocation>
</comment>
<comment type="caution">
    <text evidence="7">The sequence shown here is derived from an EMBL/GenBank/DDBJ whole genome shotgun (WGS) entry which is preliminary data.</text>
</comment>
<dbReference type="PANTHER" id="PTHR11616:SF240">
    <property type="entry name" value="BLOATED TUBULES, ISOFORM B-RELATED"/>
    <property type="match status" value="1"/>
</dbReference>
<gene>
    <name evidence="7" type="ORF">ElyMa_004734900</name>
</gene>
<organism evidence="7 8">
    <name type="scientific">Elysia marginata</name>
    <dbReference type="NCBI Taxonomy" id="1093978"/>
    <lineage>
        <taxon>Eukaryota</taxon>
        <taxon>Metazoa</taxon>
        <taxon>Spiralia</taxon>
        <taxon>Lophotrochozoa</taxon>
        <taxon>Mollusca</taxon>
        <taxon>Gastropoda</taxon>
        <taxon>Heterobranchia</taxon>
        <taxon>Euthyneura</taxon>
        <taxon>Panpulmonata</taxon>
        <taxon>Sacoglossa</taxon>
        <taxon>Placobranchoidea</taxon>
        <taxon>Plakobranchidae</taxon>
        <taxon>Elysia</taxon>
    </lineage>
</organism>
<evidence type="ECO:0000313" key="7">
    <source>
        <dbReference type="EMBL" id="GFS07549.1"/>
    </source>
</evidence>
<name>A0AAV4IAT0_9GAST</name>
<dbReference type="Proteomes" id="UP000762676">
    <property type="component" value="Unassembled WGS sequence"/>
</dbReference>
<keyword evidence="5" id="KW-0472">Membrane</keyword>
<dbReference type="SUPFAM" id="SSF161070">
    <property type="entry name" value="SNF-like"/>
    <property type="match status" value="1"/>
</dbReference>